<proteinExistence type="predicted"/>
<protein>
    <submittedName>
        <fullName evidence="1">Uncharacterized protein</fullName>
    </submittedName>
</protein>
<comment type="caution">
    <text evidence="1">The sequence shown here is derived from an EMBL/GenBank/DDBJ whole genome shotgun (WGS) entry which is preliminary data.</text>
</comment>
<accession>X0TGW7</accession>
<evidence type="ECO:0000313" key="1">
    <source>
        <dbReference type="EMBL" id="GAF86516.1"/>
    </source>
</evidence>
<sequence>MVEGAHFGGHFTGEEYEVEQELVRELILSEIENGKIHLKKYLEEWNRLKARI</sequence>
<reference evidence="1" key="1">
    <citation type="journal article" date="2014" name="Front. Microbiol.">
        <title>High frequency of phylogenetically diverse reductive dehalogenase-homologous genes in deep subseafloor sedimentary metagenomes.</title>
        <authorList>
            <person name="Kawai M."/>
            <person name="Futagami T."/>
            <person name="Toyoda A."/>
            <person name="Takaki Y."/>
            <person name="Nishi S."/>
            <person name="Hori S."/>
            <person name="Arai W."/>
            <person name="Tsubouchi T."/>
            <person name="Morono Y."/>
            <person name="Uchiyama I."/>
            <person name="Ito T."/>
            <person name="Fujiyama A."/>
            <person name="Inagaki F."/>
            <person name="Takami H."/>
        </authorList>
    </citation>
    <scope>NUCLEOTIDE SEQUENCE</scope>
    <source>
        <strain evidence="1">Expedition CK06-06</strain>
    </source>
</reference>
<name>X0TGW7_9ZZZZ</name>
<dbReference type="EMBL" id="BARS01016324">
    <property type="protein sequence ID" value="GAF86516.1"/>
    <property type="molecule type" value="Genomic_DNA"/>
</dbReference>
<gene>
    <name evidence="1" type="ORF">S01H1_26882</name>
</gene>
<dbReference type="AlphaFoldDB" id="X0TGW7"/>
<organism evidence="1">
    <name type="scientific">marine sediment metagenome</name>
    <dbReference type="NCBI Taxonomy" id="412755"/>
    <lineage>
        <taxon>unclassified sequences</taxon>
        <taxon>metagenomes</taxon>
        <taxon>ecological metagenomes</taxon>
    </lineage>
</organism>